<evidence type="ECO:0000313" key="8">
    <source>
        <dbReference type="Ensembl" id="ENSSFAP00005027965.1"/>
    </source>
</evidence>
<dbReference type="GO" id="GO:0042101">
    <property type="term" value="C:T cell receptor complex"/>
    <property type="evidence" value="ECO:0007669"/>
    <property type="project" value="UniProtKB-KW"/>
</dbReference>
<reference evidence="8" key="2">
    <citation type="submission" date="2025-08" db="UniProtKB">
        <authorList>
            <consortium name="Ensembl"/>
        </authorList>
    </citation>
    <scope>IDENTIFICATION</scope>
</reference>
<evidence type="ECO:0000256" key="4">
    <source>
        <dbReference type="ARBA" id="ARBA00023319"/>
    </source>
</evidence>
<dbReference type="InterPro" id="IPR013106">
    <property type="entry name" value="Ig_V-set"/>
</dbReference>
<evidence type="ECO:0000259" key="7">
    <source>
        <dbReference type="PROSITE" id="PS50835"/>
    </source>
</evidence>
<reference evidence="8" key="1">
    <citation type="submission" date="2019-06" db="EMBL/GenBank/DDBJ databases">
        <authorList>
            <consortium name="Wellcome Sanger Institute Data Sharing"/>
        </authorList>
    </citation>
    <scope>NUCLEOTIDE SEQUENCE [LARGE SCALE GENOMIC DNA]</scope>
</reference>
<dbReference type="PROSITE" id="PS50835">
    <property type="entry name" value="IG_LIKE"/>
    <property type="match status" value="1"/>
</dbReference>
<feature type="domain" description="Ig-like" evidence="7">
    <location>
        <begin position="30"/>
        <end position="135"/>
    </location>
</feature>
<dbReference type="SMART" id="SM00409">
    <property type="entry name" value="IG"/>
    <property type="match status" value="1"/>
</dbReference>
<dbReference type="Pfam" id="PF07686">
    <property type="entry name" value="V-set"/>
    <property type="match status" value="1"/>
</dbReference>
<proteinExistence type="predicted"/>
<accession>A0A672HGB1</accession>
<dbReference type="InterPro" id="IPR051287">
    <property type="entry name" value="TCR_variable_region"/>
</dbReference>
<dbReference type="InterPro" id="IPR036179">
    <property type="entry name" value="Ig-like_dom_sf"/>
</dbReference>
<dbReference type="SMART" id="SM00406">
    <property type="entry name" value="IGv"/>
    <property type="match status" value="1"/>
</dbReference>
<protein>
    <recommendedName>
        <fullName evidence="7">Ig-like domain-containing protein</fullName>
    </recommendedName>
</protein>
<sequence>MIQQLLLYFCTVFNHCVNKKSCCEDNYCHTELMQPSGDVPAAEGDSVTLNCTFETSDSRPTLLWYKQSVNSYPEYMLKHVLKAGDNAADFPTSRFGAELKDKSVPLKIQKLELSDSAVYYCALQPTVTGNSSTVDEKLWMRARLRASLVAHLQSLSNPLRPYKARRTNPPHAMAQRHAPHRGYITSDGAKQTLLLT</sequence>
<dbReference type="Proteomes" id="UP000472267">
    <property type="component" value="Chromosome 18"/>
</dbReference>
<reference evidence="8" key="3">
    <citation type="submission" date="2025-09" db="UniProtKB">
        <authorList>
            <consortium name="Ensembl"/>
        </authorList>
    </citation>
    <scope>IDENTIFICATION</scope>
</reference>
<dbReference type="InParanoid" id="A0A672HGB1"/>
<evidence type="ECO:0000256" key="1">
    <source>
        <dbReference type="ARBA" id="ARBA00022729"/>
    </source>
</evidence>
<dbReference type="PANTHER" id="PTHR19367">
    <property type="entry name" value="T-CELL RECEPTOR ALPHA CHAIN V REGION"/>
    <property type="match status" value="1"/>
</dbReference>
<dbReference type="PANTHER" id="PTHR19367:SF18">
    <property type="entry name" value="T CELL RECEPTOR ALPHA VARIABLE 16"/>
    <property type="match status" value="1"/>
</dbReference>
<dbReference type="Ensembl" id="ENSSFAT00005029025.1">
    <property type="protein sequence ID" value="ENSSFAP00005027965.1"/>
    <property type="gene ID" value="ENSSFAG00005014295.1"/>
</dbReference>
<keyword evidence="3" id="KW-0675">Receptor</keyword>
<dbReference type="InterPro" id="IPR003599">
    <property type="entry name" value="Ig_sub"/>
</dbReference>
<evidence type="ECO:0000256" key="3">
    <source>
        <dbReference type="ARBA" id="ARBA00023170"/>
    </source>
</evidence>
<keyword evidence="5" id="KW-1279">T cell receptor</keyword>
<dbReference type="Gene3D" id="2.60.40.10">
    <property type="entry name" value="Immunoglobulins"/>
    <property type="match status" value="1"/>
</dbReference>
<organism evidence="8 9">
    <name type="scientific">Salarias fasciatus</name>
    <name type="common">Jewelled blenny</name>
    <name type="synonym">Blennius fasciatus</name>
    <dbReference type="NCBI Taxonomy" id="181472"/>
    <lineage>
        <taxon>Eukaryota</taxon>
        <taxon>Metazoa</taxon>
        <taxon>Chordata</taxon>
        <taxon>Craniata</taxon>
        <taxon>Vertebrata</taxon>
        <taxon>Euteleostomi</taxon>
        <taxon>Actinopterygii</taxon>
        <taxon>Neopterygii</taxon>
        <taxon>Teleostei</taxon>
        <taxon>Neoteleostei</taxon>
        <taxon>Acanthomorphata</taxon>
        <taxon>Ovalentaria</taxon>
        <taxon>Blenniimorphae</taxon>
        <taxon>Blenniiformes</taxon>
        <taxon>Blennioidei</taxon>
        <taxon>Blenniidae</taxon>
        <taxon>Salariinae</taxon>
        <taxon>Salarias</taxon>
    </lineage>
</organism>
<keyword evidence="2" id="KW-1064">Adaptive immunity</keyword>
<dbReference type="AlphaFoldDB" id="A0A672HGB1"/>
<dbReference type="InterPro" id="IPR013783">
    <property type="entry name" value="Ig-like_fold"/>
</dbReference>
<evidence type="ECO:0000256" key="5">
    <source>
        <dbReference type="ARBA" id="ARBA00043266"/>
    </source>
</evidence>
<keyword evidence="1" id="KW-0732">Signal</keyword>
<evidence type="ECO:0000256" key="6">
    <source>
        <dbReference type="SAM" id="MobiDB-lite"/>
    </source>
</evidence>
<dbReference type="GO" id="GO:0002250">
    <property type="term" value="P:adaptive immune response"/>
    <property type="evidence" value="ECO:0007669"/>
    <property type="project" value="UniProtKB-KW"/>
</dbReference>
<keyword evidence="9" id="KW-1185">Reference proteome</keyword>
<feature type="region of interest" description="Disordered" evidence="6">
    <location>
        <begin position="160"/>
        <end position="182"/>
    </location>
</feature>
<keyword evidence="4" id="KW-0393">Immunoglobulin domain</keyword>
<evidence type="ECO:0000313" key="9">
    <source>
        <dbReference type="Proteomes" id="UP000472267"/>
    </source>
</evidence>
<dbReference type="InterPro" id="IPR007110">
    <property type="entry name" value="Ig-like_dom"/>
</dbReference>
<dbReference type="SUPFAM" id="SSF48726">
    <property type="entry name" value="Immunoglobulin"/>
    <property type="match status" value="1"/>
</dbReference>
<evidence type="ECO:0000256" key="2">
    <source>
        <dbReference type="ARBA" id="ARBA00023130"/>
    </source>
</evidence>
<keyword evidence="5" id="KW-0391">Immunity</keyword>
<name>A0A672HGB1_SALFA</name>